<evidence type="ECO:0000256" key="2">
    <source>
        <dbReference type="ARBA" id="ARBA00023125"/>
    </source>
</evidence>
<protein>
    <submittedName>
        <fullName evidence="5">Helix-turn-helix transcriptional regulator</fullName>
    </submittedName>
</protein>
<keyword evidence="3" id="KW-0804">Transcription</keyword>
<dbReference type="InterPro" id="IPR036390">
    <property type="entry name" value="WH_DNA-bd_sf"/>
</dbReference>
<dbReference type="InterPro" id="IPR002577">
    <property type="entry name" value="HTH_HxlR"/>
</dbReference>
<proteinExistence type="predicted"/>
<dbReference type="PROSITE" id="PS51118">
    <property type="entry name" value="HTH_HXLR"/>
    <property type="match status" value="1"/>
</dbReference>
<dbReference type="Pfam" id="PF01638">
    <property type="entry name" value="HxlR"/>
    <property type="match status" value="1"/>
</dbReference>
<evidence type="ECO:0000256" key="3">
    <source>
        <dbReference type="ARBA" id="ARBA00023163"/>
    </source>
</evidence>
<feature type="domain" description="HTH hxlR-type" evidence="4">
    <location>
        <begin position="15"/>
        <end position="121"/>
    </location>
</feature>
<dbReference type="RefSeq" id="WP_256550475.1">
    <property type="nucleotide sequence ID" value="NZ_CP101751.1"/>
</dbReference>
<name>A0ABY5IPN4_9FLAO</name>
<dbReference type="Gene3D" id="1.10.10.10">
    <property type="entry name" value="Winged helix-like DNA-binding domain superfamily/Winged helix DNA-binding domain"/>
    <property type="match status" value="1"/>
</dbReference>
<reference evidence="5" key="1">
    <citation type="submission" date="2022-07" db="EMBL/GenBank/DDBJ databases">
        <title>Isolation, identification, and degradation of a PFOSA degrading strain from sewage treatment plant.</title>
        <authorList>
            <person name="Zhang L."/>
            <person name="Huo Y."/>
        </authorList>
    </citation>
    <scope>NUCLEOTIDE SEQUENCE</scope>
    <source>
        <strain evidence="5">C1</strain>
    </source>
</reference>
<evidence type="ECO:0000259" key="4">
    <source>
        <dbReference type="PROSITE" id="PS51118"/>
    </source>
</evidence>
<gene>
    <name evidence="5" type="ORF">NOX80_14280</name>
</gene>
<evidence type="ECO:0000313" key="5">
    <source>
        <dbReference type="EMBL" id="UUC44791.1"/>
    </source>
</evidence>
<keyword evidence="1" id="KW-0805">Transcription regulation</keyword>
<keyword evidence="6" id="KW-1185">Reference proteome</keyword>
<keyword evidence="2" id="KW-0238">DNA-binding</keyword>
<dbReference type="InterPro" id="IPR036388">
    <property type="entry name" value="WH-like_DNA-bd_sf"/>
</dbReference>
<sequence length="124" mass="14372">MTQIKDQGVLRETNCTEELFAIRDSLEILGGKWKLLILIYLKNRQDRLVHFKMIERGIEGISAKMLSKELKELEVNLLVTRTIQNTRPITVTYALTDYGKSVIPVIDALVQWGFDHRTMIKQAR</sequence>
<evidence type="ECO:0000256" key="1">
    <source>
        <dbReference type="ARBA" id="ARBA00023015"/>
    </source>
</evidence>
<dbReference type="EMBL" id="CP101751">
    <property type="protein sequence ID" value="UUC44791.1"/>
    <property type="molecule type" value="Genomic_DNA"/>
</dbReference>
<dbReference type="Proteomes" id="UP001059844">
    <property type="component" value="Chromosome"/>
</dbReference>
<organism evidence="5 6">
    <name type="scientific">Flavobacterium cerinum</name>
    <dbReference type="NCBI Taxonomy" id="2502784"/>
    <lineage>
        <taxon>Bacteria</taxon>
        <taxon>Pseudomonadati</taxon>
        <taxon>Bacteroidota</taxon>
        <taxon>Flavobacteriia</taxon>
        <taxon>Flavobacteriales</taxon>
        <taxon>Flavobacteriaceae</taxon>
        <taxon>Flavobacterium</taxon>
    </lineage>
</organism>
<evidence type="ECO:0000313" key="6">
    <source>
        <dbReference type="Proteomes" id="UP001059844"/>
    </source>
</evidence>
<dbReference type="SUPFAM" id="SSF46785">
    <property type="entry name" value="Winged helix' DNA-binding domain"/>
    <property type="match status" value="1"/>
</dbReference>
<dbReference type="PANTHER" id="PTHR33204:SF29">
    <property type="entry name" value="TRANSCRIPTIONAL REGULATOR"/>
    <property type="match status" value="1"/>
</dbReference>
<dbReference type="PANTHER" id="PTHR33204">
    <property type="entry name" value="TRANSCRIPTIONAL REGULATOR, MARR FAMILY"/>
    <property type="match status" value="1"/>
</dbReference>
<accession>A0ABY5IPN4</accession>